<evidence type="ECO:0000313" key="1">
    <source>
        <dbReference type="EMBL" id="MDN3710972.1"/>
    </source>
</evidence>
<dbReference type="RefSeq" id="WP_377688618.1">
    <property type="nucleotide sequence ID" value="NZ_JBHMDZ010000049.1"/>
</dbReference>
<dbReference type="EMBL" id="JAUFRC010000001">
    <property type="protein sequence ID" value="MDN3710972.1"/>
    <property type="molecule type" value="Genomic_DNA"/>
</dbReference>
<name>A0ABT8D2V9_9RHOB</name>
<evidence type="ECO:0000313" key="2">
    <source>
        <dbReference type="Proteomes" id="UP001243846"/>
    </source>
</evidence>
<organism evidence="1 2">
    <name type="scientific">Paracoccus cavernae</name>
    <dbReference type="NCBI Taxonomy" id="1571207"/>
    <lineage>
        <taxon>Bacteria</taxon>
        <taxon>Pseudomonadati</taxon>
        <taxon>Pseudomonadota</taxon>
        <taxon>Alphaproteobacteria</taxon>
        <taxon>Rhodobacterales</taxon>
        <taxon>Paracoccaceae</taxon>
        <taxon>Paracoccus</taxon>
    </lineage>
</organism>
<proteinExistence type="predicted"/>
<keyword evidence="2" id="KW-1185">Reference proteome</keyword>
<gene>
    <name evidence="1" type="ORF">QWZ10_02515</name>
</gene>
<comment type="caution">
    <text evidence="1">The sequence shown here is derived from an EMBL/GenBank/DDBJ whole genome shotgun (WGS) entry which is preliminary data.</text>
</comment>
<reference evidence="2" key="1">
    <citation type="journal article" date="2019" name="Int. J. Syst. Evol. Microbiol.">
        <title>The Global Catalogue of Microorganisms (GCM) 10K type strain sequencing project: providing services to taxonomists for standard genome sequencing and annotation.</title>
        <authorList>
            <consortium name="The Broad Institute Genomics Platform"/>
            <consortium name="The Broad Institute Genome Sequencing Center for Infectious Disease"/>
            <person name="Wu L."/>
            <person name="Ma J."/>
        </authorList>
    </citation>
    <scope>NUCLEOTIDE SEQUENCE [LARGE SCALE GENOMIC DNA]</scope>
    <source>
        <strain evidence="2">CECT 8482</strain>
    </source>
</reference>
<sequence>MTSRSGKAAGCVAAPKGMVQNGIPKAAARGRNKRFGGGFPHCEVAEHRMEQAGERSFRAVFLRAPHLVDLVNERCSVKMLWTLRVVKGIFEQCLKKRN</sequence>
<dbReference type="Proteomes" id="UP001243846">
    <property type="component" value="Unassembled WGS sequence"/>
</dbReference>
<accession>A0ABT8D2V9</accession>
<protein>
    <submittedName>
        <fullName evidence="1">Uncharacterized protein</fullName>
    </submittedName>
</protein>